<feature type="repeat" description="TPR" evidence="5">
    <location>
        <begin position="679"/>
        <end position="712"/>
    </location>
</feature>
<dbReference type="InterPro" id="IPR008271">
    <property type="entry name" value="Ser/Thr_kinase_AS"/>
</dbReference>
<dbReference type="KEGG" id="cfus:CYFUS_006739"/>
<evidence type="ECO:0000256" key="5">
    <source>
        <dbReference type="PROSITE-ProRule" id="PRU00339"/>
    </source>
</evidence>
<evidence type="ECO:0000256" key="7">
    <source>
        <dbReference type="SAM" id="MobiDB-lite"/>
    </source>
</evidence>
<dbReference type="InterPro" id="IPR011009">
    <property type="entry name" value="Kinase-like_dom_sf"/>
</dbReference>
<dbReference type="Gene3D" id="3.30.200.20">
    <property type="entry name" value="Phosphorylase Kinase, domain 1"/>
    <property type="match status" value="1"/>
</dbReference>
<dbReference type="InterPro" id="IPR000719">
    <property type="entry name" value="Prot_kinase_dom"/>
</dbReference>
<dbReference type="PANTHER" id="PTHR45641:SF19">
    <property type="entry name" value="NEPHROCYSTIN-3"/>
    <property type="match status" value="1"/>
</dbReference>
<dbReference type="InterPro" id="IPR011990">
    <property type="entry name" value="TPR-like_helical_dom_sf"/>
</dbReference>
<dbReference type="PROSITE" id="PS50005">
    <property type="entry name" value="TPR"/>
    <property type="match status" value="6"/>
</dbReference>
<protein>
    <recommendedName>
        <fullName evidence="8">Protein kinase domain-containing protein</fullName>
    </recommendedName>
</protein>
<evidence type="ECO:0000259" key="8">
    <source>
        <dbReference type="PROSITE" id="PS50011"/>
    </source>
</evidence>
<reference evidence="9 10" key="1">
    <citation type="submission" date="2017-06" db="EMBL/GenBank/DDBJ databases">
        <title>Sequencing and comparative analysis of myxobacterial genomes.</title>
        <authorList>
            <person name="Rupp O."/>
            <person name="Goesmann A."/>
            <person name="Sogaard-Andersen L."/>
        </authorList>
    </citation>
    <scope>NUCLEOTIDE SEQUENCE [LARGE SCALE GENOMIC DNA]</scope>
    <source>
        <strain evidence="9 10">DSM 52655</strain>
    </source>
</reference>
<evidence type="ECO:0000256" key="1">
    <source>
        <dbReference type="ARBA" id="ARBA00022737"/>
    </source>
</evidence>
<evidence type="ECO:0000256" key="2">
    <source>
        <dbReference type="ARBA" id="ARBA00022741"/>
    </source>
</evidence>
<feature type="domain" description="Protein kinase" evidence="8">
    <location>
        <begin position="56"/>
        <end position="337"/>
    </location>
</feature>
<feature type="binding site" evidence="6">
    <location>
        <position position="85"/>
    </location>
    <ligand>
        <name>ATP</name>
        <dbReference type="ChEBI" id="CHEBI:30616"/>
    </ligand>
</feature>
<keyword evidence="3 5" id="KW-0802">TPR repeat</keyword>
<dbReference type="Pfam" id="PF00069">
    <property type="entry name" value="Pkinase"/>
    <property type="match status" value="1"/>
</dbReference>
<proteinExistence type="predicted"/>
<evidence type="ECO:0000256" key="3">
    <source>
        <dbReference type="ARBA" id="ARBA00022803"/>
    </source>
</evidence>
<keyword evidence="2 6" id="KW-0547">Nucleotide-binding</keyword>
<name>A0A250JBJ2_9BACT</name>
<dbReference type="SUPFAM" id="SSF48452">
    <property type="entry name" value="TPR-like"/>
    <property type="match status" value="3"/>
</dbReference>
<dbReference type="PROSITE" id="PS00108">
    <property type="entry name" value="PROTEIN_KINASE_ST"/>
    <property type="match status" value="1"/>
</dbReference>
<feature type="repeat" description="TPR" evidence="5">
    <location>
        <begin position="929"/>
        <end position="962"/>
    </location>
</feature>
<dbReference type="Pfam" id="PF13432">
    <property type="entry name" value="TPR_16"/>
    <property type="match status" value="2"/>
</dbReference>
<dbReference type="RefSeq" id="WP_095989021.1">
    <property type="nucleotide sequence ID" value="NZ_CP022098.1"/>
</dbReference>
<dbReference type="InterPro" id="IPR017441">
    <property type="entry name" value="Protein_kinase_ATP_BS"/>
</dbReference>
<keyword evidence="1" id="KW-0677">Repeat</keyword>
<dbReference type="GO" id="GO:0005524">
    <property type="term" value="F:ATP binding"/>
    <property type="evidence" value="ECO:0007669"/>
    <property type="project" value="UniProtKB-UniRule"/>
</dbReference>
<dbReference type="PROSITE" id="PS50011">
    <property type="entry name" value="PROTEIN_KINASE_DOM"/>
    <property type="match status" value="1"/>
</dbReference>
<dbReference type="SUPFAM" id="SSF56112">
    <property type="entry name" value="Protein kinase-like (PK-like)"/>
    <property type="match status" value="1"/>
</dbReference>
<dbReference type="InterPro" id="IPR019734">
    <property type="entry name" value="TPR_rpt"/>
</dbReference>
<feature type="repeat" description="TPR" evidence="5">
    <location>
        <begin position="721"/>
        <end position="754"/>
    </location>
</feature>
<accession>A0A250JBJ2</accession>
<feature type="region of interest" description="Disordered" evidence="7">
    <location>
        <begin position="1"/>
        <end position="47"/>
    </location>
</feature>
<dbReference type="GO" id="GO:0004672">
    <property type="term" value="F:protein kinase activity"/>
    <property type="evidence" value="ECO:0007669"/>
    <property type="project" value="InterPro"/>
</dbReference>
<keyword evidence="4 6" id="KW-0067">ATP-binding</keyword>
<dbReference type="Gene3D" id="1.10.510.10">
    <property type="entry name" value="Transferase(Phosphotransferase) domain 1"/>
    <property type="match status" value="1"/>
</dbReference>
<gene>
    <name evidence="9" type="ORF">CYFUS_006739</name>
</gene>
<feature type="repeat" description="TPR" evidence="5">
    <location>
        <begin position="889"/>
        <end position="922"/>
    </location>
</feature>
<dbReference type="Gene3D" id="1.25.40.10">
    <property type="entry name" value="Tetratricopeptide repeat domain"/>
    <property type="match status" value="2"/>
</dbReference>
<dbReference type="PROSITE" id="PS00107">
    <property type="entry name" value="PROTEIN_KINASE_ATP"/>
    <property type="match status" value="1"/>
</dbReference>
<dbReference type="CDD" id="cd14014">
    <property type="entry name" value="STKc_PknB_like"/>
    <property type="match status" value="1"/>
</dbReference>
<evidence type="ECO:0000313" key="10">
    <source>
        <dbReference type="Proteomes" id="UP000217257"/>
    </source>
</evidence>
<evidence type="ECO:0000256" key="4">
    <source>
        <dbReference type="ARBA" id="ARBA00022840"/>
    </source>
</evidence>
<dbReference type="EMBL" id="CP022098">
    <property type="protein sequence ID" value="ATB41274.1"/>
    <property type="molecule type" value="Genomic_DNA"/>
</dbReference>
<dbReference type="SMART" id="SM00028">
    <property type="entry name" value="TPR"/>
    <property type="match status" value="9"/>
</dbReference>
<dbReference type="AlphaFoldDB" id="A0A250JBJ2"/>
<feature type="repeat" description="TPR" evidence="5">
    <location>
        <begin position="805"/>
        <end position="838"/>
    </location>
</feature>
<organism evidence="9 10">
    <name type="scientific">Cystobacter fuscus</name>
    <dbReference type="NCBI Taxonomy" id="43"/>
    <lineage>
        <taxon>Bacteria</taxon>
        <taxon>Pseudomonadati</taxon>
        <taxon>Myxococcota</taxon>
        <taxon>Myxococcia</taxon>
        <taxon>Myxococcales</taxon>
        <taxon>Cystobacterineae</taxon>
        <taxon>Archangiaceae</taxon>
        <taxon>Cystobacter</taxon>
    </lineage>
</organism>
<sequence>MSEPEQEERTAAPGEARTVISPRRGPAPAESERPTPPATGGDGFHMAPGRTLAGRYTVLDVLGRGGMGVVLAAYDARLDRRVALKLVHSREEGRGGDGLAQVRMVREAQSMARLNHPHVVAVYDAGTLEDGSVFIAMEYVQGQTLRSWCQHTPPRPWRKVIDAYLDAGRGLAAAHAAGLVHRDFKPDNVLVGEDGRVRVTDFGLARTGSVPGDAEQPVTAISSLALQAPLTLPGSVLGTPAYMAPELLQGQTASVRSDVYAFCASLHEALHGRVPFPMDSMASILRLKERQPPVPPSDSQVPAWVSRAVLQGLHPDPQQRPDSLEQVLRRLEDDPEVRRRTWLRMGGLAASVALLAGLAVWTWGRQQGPGCESLERRLEDVWDAPVKARVTQALEATGLPYAKDTARRVERLLDGYAQAWVKQRIEVCQVAAAHPAEASRSQRLELLREACLERRRSQLQAFTGLLGRGPDPELVDKAVPVAQALPPLEYCADAQALLAAVPPPEDPQVRARVEALQAQVEPLAVLLSAGKYKEGLALSEQLLSQVEPVGHAPLHARALLLRAQLQEGAGDYKGSESTALRAISEAARGRDAVLVARAWNLRLLLVGLRQARPKDAEWLEPMVETVVELAGDEATRADSLQVRGRLLENVGQFKQAREHHERVLSLREKLYGKSHLQVALALTDLGNVLRSMGQYAEAKERLERALAIQRDTVGPTHVSVAHALATLGIVFKELGQFDEARARHERALNIVEDALGPDHLQTATLLSNLGNVLLDQGRYEEARARHERGLAILEKALGPAHPNVSKVIASLGIDLAGLGRYEDARLRFERALAIQEKTFGPEHPDVAAMLINLGGVLADLGRYEEAKARLERALAVLEKALGPQLPRLSIPLTLLGRALTRLGRYEEAQRQLDRALALQQQPEEHAGLVEPLTGLGLLQLARGKPAAAVPLLERALRLAPEEAATETRFVLAQALWESKQERPRALELATRAQKDWQRRDNAPRLAEVSQWLASRR</sequence>
<dbReference type="PANTHER" id="PTHR45641">
    <property type="entry name" value="TETRATRICOPEPTIDE REPEAT PROTEIN (AFU_ORTHOLOGUE AFUA_6G03870)"/>
    <property type="match status" value="1"/>
</dbReference>
<feature type="repeat" description="TPR" evidence="5">
    <location>
        <begin position="847"/>
        <end position="880"/>
    </location>
</feature>
<evidence type="ECO:0000313" key="9">
    <source>
        <dbReference type="EMBL" id="ATB41274.1"/>
    </source>
</evidence>
<dbReference type="Proteomes" id="UP000217257">
    <property type="component" value="Chromosome"/>
</dbReference>
<evidence type="ECO:0000256" key="6">
    <source>
        <dbReference type="PROSITE-ProRule" id="PRU10141"/>
    </source>
</evidence>
<dbReference type="Pfam" id="PF13424">
    <property type="entry name" value="TPR_12"/>
    <property type="match status" value="3"/>
</dbReference>